<accession>A0A226X0A0</accession>
<evidence type="ECO:0000313" key="2">
    <source>
        <dbReference type="Proteomes" id="UP000214720"/>
    </source>
</evidence>
<dbReference type="AlphaFoldDB" id="A0A226X0A0"/>
<organism evidence="1 2">
    <name type="scientific">Caballeronia sordidicola</name>
    <name type="common">Burkholderia sordidicola</name>
    <dbReference type="NCBI Taxonomy" id="196367"/>
    <lineage>
        <taxon>Bacteria</taxon>
        <taxon>Pseudomonadati</taxon>
        <taxon>Pseudomonadota</taxon>
        <taxon>Betaproteobacteria</taxon>
        <taxon>Burkholderiales</taxon>
        <taxon>Burkholderiaceae</taxon>
        <taxon>Caballeronia</taxon>
    </lineage>
</organism>
<evidence type="ECO:0000313" key="1">
    <source>
        <dbReference type="EMBL" id="OXC76457.1"/>
    </source>
</evidence>
<gene>
    <name evidence="1" type="ORF">BSU04_20810</name>
</gene>
<reference evidence="2" key="1">
    <citation type="submission" date="2017-01" db="EMBL/GenBank/DDBJ databases">
        <title>Genome Analysis of Deinococcus marmoris KOPRI26562.</title>
        <authorList>
            <person name="Kim J.H."/>
            <person name="Oh H.-M."/>
        </authorList>
    </citation>
    <scope>NUCLEOTIDE SEQUENCE [LARGE SCALE GENOMIC DNA]</scope>
    <source>
        <strain evidence="2">PAMC 26633</strain>
    </source>
</reference>
<dbReference type="Proteomes" id="UP000214720">
    <property type="component" value="Unassembled WGS sequence"/>
</dbReference>
<dbReference type="EMBL" id="MTHB01000123">
    <property type="protein sequence ID" value="OXC76457.1"/>
    <property type="molecule type" value="Genomic_DNA"/>
</dbReference>
<comment type="caution">
    <text evidence="1">The sequence shown here is derived from an EMBL/GenBank/DDBJ whole genome shotgun (WGS) entry which is preliminary data.</text>
</comment>
<proteinExistence type="predicted"/>
<name>A0A226X0A0_CABSO</name>
<sequence length="43" mass="4846">MLERSAWSAARLHVIAPMTVGPMLLRDGLSRSERRGLLAELRK</sequence>
<protein>
    <submittedName>
        <fullName evidence="1">Uncharacterized protein</fullName>
    </submittedName>
</protein>